<organism evidence="1">
    <name type="scientific">Medicago truncatula</name>
    <name type="common">Barrel medic</name>
    <name type="synonym">Medicago tribuloides</name>
    <dbReference type="NCBI Taxonomy" id="3880"/>
    <lineage>
        <taxon>Eukaryota</taxon>
        <taxon>Viridiplantae</taxon>
        <taxon>Streptophyta</taxon>
        <taxon>Embryophyta</taxon>
        <taxon>Tracheophyta</taxon>
        <taxon>Spermatophyta</taxon>
        <taxon>Magnoliopsida</taxon>
        <taxon>eudicotyledons</taxon>
        <taxon>Gunneridae</taxon>
        <taxon>Pentapetalae</taxon>
        <taxon>rosids</taxon>
        <taxon>fabids</taxon>
        <taxon>Fabales</taxon>
        <taxon>Fabaceae</taxon>
        <taxon>Papilionoideae</taxon>
        <taxon>50 kb inversion clade</taxon>
        <taxon>NPAAA clade</taxon>
        <taxon>Hologalegina</taxon>
        <taxon>IRL clade</taxon>
        <taxon>Trifolieae</taxon>
        <taxon>Medicago</taxon>
    </lineage>
</organism>
<reference evidence="1" key="1">
    <citation type="submission" date="2012-05" db="EMBL/GenBank/DDBJ databases">
        <authorList>
            <person name="Krishnakumar V."/>
            <person name="Cheung F."/>
            <person name="Xiao Y."/>
            <person name="Chan A."/>
            <person name="Moskal W.A."/>
            <person name="Town C.D."/>
        </authorList>
    </citation>
    <scope>NUCLEOTIDE SEQUENCE</scope>
</reference>
<proteinExistence type="evidence at transcript level"/>
<name>I3S4D3_MEDTR</name>
<dbReference type="EMBL" id="BT135330">
    <property type="protein sequence ID" value="AFK35125.1"/>
    <property type="molecule type" value="mRNA"/>
</dbReference>
<dbReference type="AlphaFoldDB" id="I3S4D3"/>
<sequence>MNVSYFFGTSMNVSYLTVRRWY</sequence>
<evidence type="ECO:0000313" key="1">
    <source>
        <dbReference type="EMBL" id="AFK35125.1"/>
    </source>
</evidence>
<accession>I3S4D3</accession>
<protein>
    <submittedName>
        <fullName evidence="1">Uncharacterized protein</fullName>
    </submittedName>
</protein>